<evidence type="ECO:0000313" key="2">
    <source>
        <dbReference type="EMBL" id="KAK1771313.1"/>
    </source>
</evidence>
<feature type="compositionally biased region" description="Basic and acidic residues" evidence="1">
    <location>
        <begin position="108"/>
        <end position="133"/>
    </location>
</feature>
<dbReference type="GeneID" id="85309806"/>
<accession>A0AAJ0FQJ2</accession>
<gene>
    <name evidence="2" type="ORF">QBC33DRAFT_523288</name>
</gene>
<name>A0AAJ0FQJ2_9PEZI</name>
<sequence length="1017" mass="113234">MSSPLPVPSKVAVTAIRGLIVGTSCSLVLITEDRRRRINNARNAVQNAQRLKSARNYRTGGGELALALEEEALLEPGLVHWVPPRGAKEFSNHTENWARRNELEFAKSSAERHRVEASRSERSAAVRADDNGNRRKSSPLAVDPSPTLPTGYSPFLQSQPTESLQAALKANQMAYGAKATNVFAFPKTEEIIDVVQESTTSKHPRRLDLAIHLVHEALAVAKTPRDPDTPLIQAAALLTRTCQDLGRLDDAGRILRLIVAHGPLREEEYYSFNPLELVEGLISELESASTEQAVTANKLDLASVLFLPTFTEKPRLAIPRAFDIGRRLLELSFATNKLQHVDGLYWRCLVHRQDDYDFTGWFLTRLHEQNEHKSAIKYFLLCYSKMSPNQESLYAVGDVLVESVAAARNLKAGQVLKALEELCSGTCMLKTAWVMRLLSSHWQRYNDFEATEQIFRALRASGLRNVVAHPDGIYRVMMEIAFKADRPQIAESYFDEIVSEKPGLASDIRLLGLFAQHKARLGDWDGARMSFEAMSVSGKEASDAYGEVFVPILKIYARGHTTTETEDFLRFYVDELKVPIVAYTVTLMANHYGAVRDIQSLVQWLKYCADSGFKVDAAFSNAILTNCRRRWKLPFSDLRTMFLKLRAMSPEFADKCTEDMMVHAALSDPKCGSRSAVGRVVSLKIDPGKLAIRGKCAPEREVVLAMRQQLSFGRPGQSLRIYKRALHQGMPFSSHALRLAVQASLRVRENNYEAAYSLIQRAQRSGEDVSGAAVPLLAAQIRHINLSLAKEDRVDAIRKLMGQLGDKEIRVSDVTLNLAALSCLNAGRYAEAVEYALAAARALDQSGPCYNMYNFSILISSYAEMGDLERLRWAISRARSSDYWTELHCLRALKRARKRLDPPGGNCRVESDVASREVITKAIGEAVGARKKLRKERHIMQEEMIEIMKKAAADASPADFADASLLGMQPRIRGLDLEFDGLGFEGMGLEEDMGGLNHVGLGKVPEPRHLPVESLAG</sequence>
<proteinExistence type="predicted"/>
<dbReference type="Proteomes" id="UP001244011">
    <property type="component" value="Unassembled WGS sequence"/>
</dbReference>
<organism evidence="2 3">
    <name type="scientific">Phialemonium atrogriseum</name>
    <dbReference type="NCBI Taxonomy" id="1093897"/>
    <lineage>
        <taxon>Eukaryota</taxon>
        <taxon>Fungi</taxon>
        <taxon>Dikarya</taxon>
        <taxon>Ascomycota</taxon>
        <taxon>Pezizomycotina</taxon>
        <taxon>Sordariomycetes</taxon>
        <taxon>Sordariomycetidae</taxon>
        <taxon>Cephalothecales</taxon>
        <taxon>Cephalothecaceae</taxon>
        <taxon>Phialemonium</taxon>
    </lineage>
</organism>
<protein>
    <submittedName>
        <fullName evidence="2">Ribonuclease T2</fullName>
    </submittedName>
</protein>
<keyword evidence="3" id="KW-1185">Reference proteome</keyword>
<dbReference type="Gene3D" id="1.25.40.10">
    <property type="entry name" value="Tetratricopeptide repeat domain"/>
    <property type="match status" value="2"/>
</dbReference>
<comment type="caution">
    <text evidence="2">The sequence shown here is derived from an EMBL/GenBank/DDBJ whole genome shotgun (WGS) entry which is preliminary data.</text>
</comment>
<dbReference type="RefSeq" id="XP_060287526.1">
    <property type="nucleotide sequence ID" value="XM_060426619.1"/>
</dbReference>
<dbReference type="InterPro" id="IPR011990">
    <property type="entry name" value="TPR-like_helical_dom_sf"/>
</dbReference>
<evidence type="ECO:0000313" key="3">
    <source>
        <dbReference type="Proteomes" id="UP001244011"/>
    </source>
</evidence>
<evidence type="ECO:0000256" key="1">
    <source>
        <dbReference type="SAM" id="MobiDB-lite"/>
    </source>
</evidence>
<dbReference type="AlphaFoldDB" id="A0AAJ0FQJ2"/>
<dbReference type="EMBL" id="MU838998">
    <property type="protein sequence ID" value="KAK1771313.1"/>
    <property type="molecule type" value="Genomic_DNA"/>
</dbReference>
<reference evidence="2" key="1">
    <citation type="submission" date="2023-06" db="EMBL/GenBank/DDBJ databases">
        <title>Genome-scale phylogeny and comparative genomics of the fungal order Sordariales.</title>
        <authorList>
            <consortium name="Lawrence Berkeley National Laboratory"/>
            <person name="Hensen N."/>
            <person name="Bonometti L."/>
            <person name="Westerberg I."/>
            <person name="Brannstrom I.O."/>
            <person name="Guillou S."/>
            <person name="Cros-Aarteil S."/>
            <person name="Calhoun S."/>
            <person name="Haridas S."/>
            <person name="Kuo A."/>
            <person name="Mondo S."/>
            <person name="Pangilinan J."/>
            <person name="Riley R."/>
            <person name="Labutti K."/>
            <person name="Andreopoulos B."/>
            <person name="Lipzen A."/>
            <person name="Chen C."/>
            <person name="Yanf M."/>
            <person name="Daum C."/>
            <person name="Ng V."/>
            <person name="Clum A."/>
            <person name="Steindorff A."/>
            <person name="Ohm R."/>
            <person name="Martin F."/>
            <person name="Silar P."/>
            <person name="Natvig D."/>
            <person name="Lalanne C."/>
            <person name="Gautier V."/>
            <person name="Ament-Velasquez S.L."/>
            <person name="Kruys A."/>
            <person name="Hutchinson M.I."/>
            <person name="Powell A.J."/>
            <person name="Barry K."/>
            <person name="Miller A.N."/>
            <person name="Grigoriev I.V."/>
            <person name="Debuchy R."/>
            <person name="Gladieux P."/>
            <person name="Thoren M.H."/>
            <person name="Johannesson H."/>
        </authorList>
    </citation>
    <scope>NUCLEOTIDE SEQUENCE</scope>
    <source>
        <strain evidence="2">8032-3</strain>
    </source>
</reference>
<feature type="region of interest" description="Disordered" evidence="1">
    <location>
        <begin position="108"/>
        <end position="159"/>
    </location>
</feature>